<dbReference type="EMBL" id="KY684105">
    <property type="protein sequence ID" value="ARF10823.1"/>
    <property type="molecule type" value="Genomic_DNA"/>
</dbReference>
<evidence type="ECO:0000313" key="1">
    <source>
        <dbReference type="EMBL" id="ARF10823.1"/>
    </source>
</evidence>
<proteinExistence type="predicted"/>
<name>A0A1V0SGI8_9VIRU</name>
<gene>
    <name evidence="1" type="ORF">Hokovirus_3_96</name>
</gene>
<protein>
    <submittedName>
        <fullName evidence="1">Uncharacterized protein</fullName>
    </submittedName>
</protein>
<sequence>MNYQNFITSLRKKNMKMQNNIHYDYDNILSNYIHENYNNMETEEKKIILNKILKPDNINKLILSYSFYGLELEPKENITLTEFLSIADSLLLKYHHKADGFYLDDPLWSKHIKGGTYELNDNECIYENTVLMYLFDNGYVHNYLKKLLYHFNKIATNFSVIQKEIINEKERTVVIHYHVYDKNDENATYKNKKIIKKFI</sequence>
<accession>A0A1V0SGI8</accession>
<reference evidence="1" key="1">
    <citation type="journal article" date="2017" name="Science">
        <title>Giant viruses with an expanded complement of translation system components.</title>
        <authorList>
            <person name="Schulz F."/>
            <person name="Yutin N."/>
            <person name="Ivanova N.N."/>
            <person name="Ortega D.R."/>
            <person name="Lee T.K."/>
            <person name="Vierheilig J."/>
            <person name="Daims H."/>
            <person name="Horn M."/>
            <person name="Wagner M."/>
            <person name="Jensen G.J."/>
            <person name="Kyrpides N.C."/>
            <person name="Koonin E.V."/>
            <person name="Woyke T."/>
        </authorList>
    </citation>
    <scope>NUCLEOTIDE SEQUENCE</scope>
    <source>
        <strain evidence="1">HKV1</strain>
    </source>
</reference>
<organism evidence="1">
    <name type="scientific">Hokovirus HKV1</name>
    <dbReference type="NCBI Taxonomy" id="1977638"/>
    <lineage>
        <taxon>Viruses</taxon>
        <taxon>Varidnaviria</taxon>
        <taxon>Bamfordvirae</taxon>
        <taxon>Nucleocytoviricota</taxon>
        <taxon>Megaviricetes</taxon>
        <taxon>Imitervirales</taxon>
        <taxon>Mimiviridae</taxon>
        <taxon>Klosneuvirinae</taxon>
        <taxon>Hokovirus</taxon>
    </lineage>
</organism>